<dbReference type="PROSITE" id="PS50088">
    <property type="entry name" value="ANK_REPEAT"/>
    <property type="match status" value="1"/>
</dbReference>
<dbReference type="SMART" id="SM00248">
    <property type="entry name" value="ANK"/>
    <property type="match status" value="4"/>
</dbReference>
<evidence type="ECO:0000313" key="5">
    <source>
        <dbReference type="Proteomes" id="UP001642464"/>
    </source>
</evidence>
<protein>
    <submittedName>
        <fullName evidence="4">Serine/threonine-protein kinase TNNI3K (Cardiac ankyrin repeat kinase) (TNNI3-interacting kinase)</fullName>
    </submittedName>
</protein>
<feature type="non-terminal residue" evidence="4">
    <location>
        <position position="174"/>
    </location>
</feature>
<dbReference type="InterPro" id="IPR002110">
    <property type="entry name" value="Ankyrin_rpt"/>
</dbReference>
<keyword evidence="4" id="KW-0808">Transferase</keyword>
<reference evidence="4 5" key="1">
    <citation type="submission" date="2024-02" db="EMBL/GenBank/DDBJ databases">
        <authorList>
            <person name="Chen Y."/>
            <person name="Shah S."/>
            <person name="Dougan E. K."/>
            <person name="Thang M."/>
            <person name="Chan C."/>
        </authorList>
    </citation>
    <scope>NUCLEOTIDE SEQUENCE [LARGE SCALE GENOMIC DNA]</scope>
</reference>
<dbReference type="EMBL" id="CAXAMM010039359">
    <property type="protein sequence ID" value="CAK9085902.1"/>
    <property type="molecule type" value="Genomic_DNA"/>
</dbReference>
<evidence type="ECO:0000256" key="3">
    <source>
        <dbReference type="PROSITE-ProRule" id="PRU00023"/>
    </source>
</evidence>
<evidence type="ECO:0000256" key="2">
    <source>
        <dbReference type="ARBA" id="ARBA00023043"/>
    </source>
</evidence>
<keyword evidence="5" id="KW-1185">Reference proteome</keyword>
<accession>A0ABP0QCD1</accession>
<dbReference type="PANTHER" id="PTHR24198">
    <property type="entry name" value="ANKYRIN REPEAT AND PROTEIN KINASE DOMAIN-CONTAINING PROTEIN"/>
    <property type="match status" value="1"/>
</dbReference>
<organism evidence="4 5">
    <name type="scientific">Durusdinium trenchii</name>
    <dbReference type="NCBI Taxonomy" id="1381693"/>
    <lineage>
        <taxon>Eukaryota</taxon>
        <taxon>Sar</taxon>
        <taxon>Alveolata</taxon>
        <taxon>Dinophyceae</taxon>
        <taxon>Suessiales</taxon>
        <taxon>Symbiodiniaceae</taxon>
        <taxon>Durusdinium</taxon>
    </lineage>
</organism>
<evidence type="ECO:0000313" key="4">
    <source>
        <dbReference type="EMBL" id="CAK9085902.1"/>
    </source>
</evidence>
<sequence length="174" mass="18534">HCTPLHIAALQSSVEAAEVIVRDSPKVVERTHRESPSALSPLHIAILCGSHAMVELLLDGKANPNVLTLHGVSPLHLAATTSKELCQLLVAYAAEPALHDVMGSSTLHYAATFKQHEVLDILLQGPQASRLVLEGDQKRVTPLHLACALYNGTTDLAGPMRLLAAGAKPWQADV</sequence>
<name>A0ABP0QCD1_9DINO</name>
<dbReference type="GO" id="GO:0016301">
    <property type="term" value="F:kinase activity"/>
    <property type="evidence" value="ECO:0007669"/>
    <property type="project" value="UniProtKB-KW"/>
</dbReference>
<comment type="caution">
    <text evidence="4">The sequence shown here is derived from an EMBL/GenBank/DDBJ whole genome shotgun (WGS) entry which is preliminary data.</text>
</comment>
<dbReference type="SUPFAM" id="SSF48403">
    <property type="entry name" value="Ankyrin repeat"/>
    <property type="match status" value="1"/>
</dbReference>
<keyword evidence="1" id="KW-0677">Repeat</keyword>
<dbReference type="InterPro" id="IPR036770">
    <property type="entry name" value="Ankyrin_rpt-contain_sf"/>
</dbReference>
<dbReference type="Gene3D" id="1.25.40.20">
    <property type="entry name" value="Ankyrin repeat-containing domain"/>
    <property type="match status" value="2"/>
</dbReference>
<feature type="repeat" description="ANK" evidence="3">
    <location>
        <begin position="37"/>
        <end position="69"/>
    </location>
</feature>
<feature type="non-terminal residue" evidence="4">
    <location>
        <position position="1"/>
    </location>
</feature>
<keyword evidence="4" id="KW-0418">Kinase</keyword>
<keyword evidence="2 3" id="KW-0040">ANK repeat</keyword>
<dbReference type="Proteomes" id="UP001642464">
    <property type="component" value="Unassembled WGS sequence"/>
</dbReference>
<dbReference type="PROSITE" id="PS50297">
    <property type="entry name" value="ANK_REP_REGION"/>
    <property type="match status" value="1"/>
</dbReference>
<proteinExistence type="predicted"/>
<evidence type="ECO:0000256" key="1">
    <source>
        <dbReference type="ARBA" id="ARBA00022737"/>
    </source>
</evidence>
<gene>
    <name evidence="4" type="ORF">SCF082_LOCUS40676</name>
</gene>
<dbReference type="Pfam" id="PF12796">
    <property type="entry name" value="Ank_2"/>
    <property type="match status" value="1"/>
</dbReference>
<dbReference type="PANTHER" id="PTHR24198:SF165">
    <property type="entry name" value="ANKYRIN REPEAT-CONTAINING PROTEIN-RELATED"/>
    <property type="match status" value="1"/>
</dbReference>